<dbReference type="SMART" id="SM00382">
    <property type="entry name" value="AAA"/>
    <property type="match status" value="1"/>
</dbReference>
<dbReference type="Pfam" id="PF08402">
    <property type="entry name" value="TOBE_2"/>
    <property type="match status" value="1"/>
</dbReference>
<comment type="caution">
    <text evidence="3">The sequence shown here is derived from an EMBL/GenBank/DDBJ whole genome shotgun (WGS) entry which is preliminary data.</text>
</comment>
<accession>A0ABW4GT94</accession>
<keyword evidence="1" id="KW-0813">Transport</keyword>
<evidence type="ECO:0000313" key="3">
    <source>
        <dbReference type="EMBL" id="MFD1546080.1"/>
    </source>
</evidence>
<keyword evidence="3" id="KW-0067">ATP-binding</keyword>
<dbReference type="InterPro" id="IPR003593">
    <property type="entry name" value="AAA+_ATPase"/>
</dbReference>
<dbReference type="PROSITE" id="PS50893">
    <property type="entry name" value="ABC_TRANSPORTER_2"/>
    <property type="match status" value="1"/>
</dbReference>
<feature type="domain" description="ABC transporter" evidence="2">
    <location>
        <begin position="16"/>
        <end position="246"/>
    </location>
</feature>
<evidence type="ECO:0000313" key="4">
    <source>
        <dbReference type="Proteomes" id="UP001597097"/>
    </source>
</evidence>
<organism evidence="3 4">
    <name type="scientific">Nonomuraea guangzhouensis</name>
    <dbReference type="NCBI Taxonomy" id="1291555"/>
    <lineage>
        <taxon>Bacteria</taxon>
        <taxon>Bacillati</taxon>
        <taxon>Actinomycetota</taxon>
        <taxon>Actinomycetes</taxon>
        <taxon>Streptosporangiales</taxon>
        <taxon>Streptosporangiaceae</taxon>
        <taxon>Nonomuraea</taxon>
    </lineage>
</organism>
<proteinExistence type="predicted"/>
<dbReference type="Pfam" id="PF00005">
    <property type="entry name" value="ABC_tran"/>
    <property type="match status" value="1"/>
</dbReference>
<dbReference type="PROSITE" id="PS00211">
    <property type="entry name" value="ABC_TRANSPORTER_1"/>
    <property type="match status" value="1"/>
</dbReference>
<dbReference type="InterPro" id="IPR050093">
    <property type="entry name" value="ABC_SmlMolc_Importer"/>
</dbReference>
<keyword evidence="3" id="KW-0547">Nucleotide-binding</keyword>
<dbReference type="InterPro" id="IPR013611">
    <property type="entry name" value="Transp-assoc_OB_typ2"/>
</dbReference>
<protein>
    <submittedName>
        <fullName evidence="3">ABC transporter ATP-binding protein</fullName>
    </submittedName>
</protein>
<evidence type="ECO:0000256" key="1">
    <source>
        <dbReference type="ARBA" id="ARBA00022448"/>
    </source>
</evidence>
<keyword evidence="4" id="KW-1185">Reference proteome</keyword>
<dbReference type="GO" id="GO:0005524">
    <property type="term" value="F:ATP binding"/>
    <property type="evidence" value="ECO:0007669"/>
    <property type="project" value="UniProtKB-KW"/>
</dbReference>
<dbReference type="InterPro" id="IPR003439">
    <property type="entry name" value="ABC_transporter-like_ATP-bd"/>
</dbReference>
<dbReference type="RefSeq" id="WP_219539840.1">
    <property type="nucleotide sequence ID" value="NZ_JAHKRM010000080.1"/>
</dbReference>
<name>A0ABW4GT94_9ACTN</name>
<evidence type="ECO:0000259" key="2">
    <source>
        <dbReference type="PROSITE" id="PS50893"/>
    </source>
</evidence>
<dbReference type="EMBL" id="JBHUCM010000056">
    <property type="protein sequence ID" value="MFD1546080.1"/>
    <property type="molecule type" value="Genomic_DNA"/>
</dbReference>
<sequence length="364" mass="39811">MTVTISQTRATAVPRLELDRITKRYGQVIAVDDVSLSLADGEFLTFLGQSGSGKTTVLKIVAGFESCDDGAVRIAGSDVARKPPRERDIGMVFQNYALFPHMSVADNIAYGLRRRKWPAQRRRARVQEMLELVHLAELGGRTPRELSGGQQQRVAVARALACEPQLLLMDEPLGALDRALRLDLEQEIRRIHRSTGCSVVYVTHDRDEALALSDRIAVFHAGRLVGLDAPARLYERPPTSYVARLLTDANLTALPDGTALHGEVAELSIGERRVRIRSTATQTTGARLAVPRTAISLQPPPGDHVTVEARVNDIVFLGEHARVDLGTTALGALIAHVPIHQTDDRTVGETLHVHIDPARCQVVI</sequence>
<dbReference type="PANTHER" id="PTHR42781">
    <property type="entry name" value="SPERMIDINE/PUTRESCINE IMPORT ATP-BINDING PROTEIN POTA"/>
    <property type="match status" value="1"/>
</dbReference>
<gene>
    <name evidence="3" type="ORF">ACFSJ0_54230</name>
</gene>
<dbReference type="Proteomes" id="UP001597097">
    <property type="component" value="Unassembled WGS sequence"/>
</dbReference>
<dbReference type="InterPro" id="IPR017871">
    <property type="entry name" value="ABC_transporter-like_CS"/>
</dbReference>
<reference evidence="4" key="1">
    <citation type="journal article" date="2019" name="Int. J. Syst. Evol. Microbiol.">
        <title>The Global Catalogue of Microorganisms (GCM) 10K type strain sequencing project: providing services to taxonomists for standard genome sequencing and annotation.</title>
        <authorList>
            <consortium name="The Broad Institute Genomics Platform"/>
            <consortium name="The Broad Institute Genome Sequencing Center for Infectious Disease"/>
            <person name="Wu L."/>
            <person name="Ma J."/>
        </authorList>
    </citation>
    <scope>NUCLEOTIDE SEQUENCE [LARGE SCALE GENOMIC DNA]</scope>
    <source>
        <strain evidence="4">CGMCC 1.15399</strain>
    </source>
</reference>
<dbReference type="PANTHER" id="PTHR42781:SF4">
    <property type="entry name" value="SPERMIDINE_PUTRESCINE IMPORT ATP-BINDING PROTEIN POTA"/>
    <property type="match status" value="1"/>
</dbReference>